<dbReference type="EMBL" id="CAJHUC010000357">
    <property type="protein sequence ID" value="CAD7695504.1"/>
    <property type="molecule type" value="Genomic_DNA"/>
</dbReference>
<feature type="compositionally biased region" description="Basic and acidic residues" evidence="1">
    <location>
        <begin position="7"/>
        <end position="16"/>
    </location>
</feature>
<dbReference type="Proteomes" id="UP000708148">
    <property type="component" value="Unassembled WGS sequence"/>
</dbReference>
<accession>A0A8S1IL77</accession>
<name>A0A8S1IL77_9CHLO</name>
<evidence type="ECO:0000313" key="3">
    <source>
        <dbReference type="Proteomes" id="UP000708148"/>
    </source>
</evidence>
<feature type="region of interest" description="Disordered" evidence="1">
    <location>
        <begin position="1"/>
        <end position="24"/>
    </location>
</feature>
<organism evidence="2 3">
    <name type="scientific">Ostreobium quekettii</name>
    <dbReference type="NCBI Taxonomy" id="121088"/>
    <lineage>
        <taxon>Eukaryota</taxon>
        <taxon>Viridiplantae</taxon>
        <taxon>Chlorophyta</taxon>
        <taxon>core chlorophytes</taxon>
        <taxon>Ulvophyceae</taxon>
        <taxon>TCBD clade</taxon>
        <taxon>Bryopsidales</taxon>
        <taxon>Ostreobineae</taxon>
        <taxon>Ostreobiaceae</taxon>
        <taxon>Ostreobium</taxon>
    </lineage>
</organism>
<comment type="caution">
    <text evidence="2">The sequence shown here is derived from an EMBL/GenBank/DDBJ whole genome shotgun (WGS) entry which is preliminary data.</text>
</comment>
<protein>
    <submittedName>
        <fullName evidence="2">Uncharacterized protein</fullName>
    </submittedName>
</protein>
<reference evidence="2" key="1">
    <citation type="submission" date="2020-12" db="EMBL/GenBank/DDBJ databases">
        <authorList>
            <person name="Iha C."/>
        </authorList>
    </citation>
    <scope>NUCLEOTIDE SEQUENCE</scope>
</reference>
<sequence>MVMMRASCRESPEHQAFRSSRLPAPASKQKSLPLMLFLLQRHPMAWRSWTGCMGHSSELVKGPMPVANCTQYLDDADLVMTLVTGLPVVTASRTQCWRSDVLLKGKLLFCFLSNLQSMERSCANHIKWRLNTGVYAVFVPIQCTFQYVHVQMPGDWLQVAQQ</sequence>
<proteinExistence type="predicted"/>
<keyword evidence="3" id="KW-1185">Reference proteome</keyword>
<evidence type="ECO:0000256" key="1">
    <source>
        <dbReference type="SAM" id="MobiDB-lite"/>
    </source>
</evidence>
<gene>
    <name evidence="2" type="ORF">OSTQU699_LOCUS865</name>
</gene>
<dbReference type="AlphaFoldDB" id="A0A8S1IL77"/>
<evidence type="ECO:0000313" key="2">
    <source>
        <dbReference type="EMBL" id="CAD7695504.1"/>
    </source>
</evidence>